<feature type="compositionally biased region" description="Pro residues" evidence="1">
    <location>
        <begin position="175"/>
        <end position="186"/>
    </location>
</feature>
<comment type="caution">
    <text evidence="2">The sequence shown here is derived from an EMBL/GenBank/DDBJ whole genome shotgun (WGS) entry which is preliminary data.</text>
</comment>
<evidence type="ECO:0000256" key="1">
    <source>
        <dbReference type="SAM" id="MobiDB-lite"/>
    </source>
</evidence>
<dbReference type="AlphaFoldDB" id="A0A1Y2DIY1"/>
<evidence type="ECO:0000313" key="2">
    <source>
        <dbReference type="EMBL" id="ORY59172.1"/>
    </source>
</evidence>
<evidence type="ECO:0000313" key="3">
    <source>
        <dbReference type="Proteomes" id="UP000193689"/>
    </source>
</evidence>
<dbReference type="RefSeq" id="XP_040711866.1">
    <property type="nucleotide sequence ID" value="XM_040864793.1"/>
</dbReference>
<proteinExistence type="predicted"/>
<name>A0A1Y2DIY1_9PEZI</name>
<organism evidence="2 3">
    <name type="scientific">Pseudomassariella vexata</name>
    <dbReference type="NCBI Taxonomy" id="1141098"/>
    <lineage>
        <taxon>Eukaryota</taxon>
        <taxon>Fungi</taxon>
        <taxon>Dikarya</taxon>
        <taxon>Ascomycota</taxon>
        <taxon>Pezizomycotina</taxon>
        <taxon>Sordariomycetes</taxon>
        <taxon>Xylariomycetidae</taxon>
        <taxon>Amphisphaeriales</taxon>
        <taxon>Pseudomassariaceae</taxon>
        <taxon>Pseudomassariella</taxon>
    </lineage>
</organism>
<feature type="region of interest" description="Disordered" evidence="1">
    <location>
        <begin position="160"/>
        <end position="193"/>
    </location>
</feature>
<dbReference type="GeneID" id="63781005"/>
<gene>
    <name evidence="2" type="ORF">BCR38DRAFT_498896</name>
</gene>
<dbReference type="EMBL" id="MCFJ01000014">
    <property type="protein sequence ID" value="ORY59172.1"/>
    <property type="molecule type" value="Genomic_DNA"/>
</dbReference>
<reference evidence="2 3" key="1">
    <citation type="submission" date="2016-07" db="EMBL/GenBank/DDBJ databases">
        <title>Pervasive Adenine N6-methylation of Active Genes in Fungi.</title>
        <authorList>
            <consortium name="DOE Joint Genome Institute"/>
            <person name="Mondo S.J."/>
            <person name="Dannebaum R.O."/>
            <person name="Kuo R.C."/>
            <person name="Labutti K."/>
            <person name="Haridas S."/>
            <person name="Kuo A."/>
            <person name="Salamov A."/>
            <person name="Ahrendt S.R."/>
            <person name="Lipzen A."/>
            <person name="Sullivan W."/>
            <person name="Andreopoulos W.B."/>
            <person name="Clum A."/>
            <person name="Lindquist E."/>
            <person name="Daum C."/>
            <person name="Ramamoorthy G.K."/>
            <person name="Gryganskyi A."/>
            <person name="Culley D."/>
            <person name="Magnuson J.K."/>
            <person name="James T.Y."/>
            <person name="O'Malley M.A."/>
            <person name="Stajich J.E."/>
            <person name="Spatafora J.W."/>
            <person name="Visel A."/>
            <person name="Grigoriev I.V."/>
        </authorList>
    </citation>
    <scope>NUCLEOTIDE SEQUENCE [LARGE SCALE GENOMIC DNA]</scope>
    <source>
        <strain evidence="2 3">CBS 129021</strain>
    </source>
</reference>
<keyword evidence="3" id="KW-1185">Reference proteome</keyword>
<feature type="compositionally biased region" description="Basic and acidic residues" evidence="1">
    <location>
        <begin position="160"/>
        <end position="170"/>
    </location>
</feature>
<protein>
    <submittedName>
        <fullName evidence="2">Uncharacterized protein</fullName>
    </submittedName>
</protein>
<dbReference type="InParanoid" id="A0A1Y2DIY1"/>
<accession>A0A1Y2DIY1</accession>
<dbReference type="Proteomes" id="UP000193689">
    <property type="component" value="Unassembled WGS sequence"/>
</dbReference>
<sequence>MCFTTSYHAAREHLRQLHDGCLCFVDHCANPIMPNEQALWRHLLSQPQIAREGGRFYCRWCDHHPDGKKILHNAHSHPYEHNYEHRLRSEQQVAANGSQNVSFVPCTGFQGVHMPPFAPGPDRSIGFAWWLFRLVSCPGFVTGHCGHLPASASDHIKDVEDRKNGARDDQNEVPLQPPYRCPPPPFSSIGLRR</sequence>